<accession>A0ABS5JR55</accession>
<dbReference type="SMART" id="SM00387">
    <property type="entry name" value="HATPase_c"/>
    <property type="match status" value="1"/>
</dbReference>
<dbReference type="PROSITE" id="PS50113">
    <property type="entry name" value="PAC"/>
    <property type="match status" value="2"/>
</dbReference>
<reference evidence="9 10" key="1">
    <citation type="journal article" date="2015" name="Int. J. Syst. Evol. Microbiol.">
        <title>Carboxylicivirga linearis sp. nov., isolated from a sea cucumber culture pond.</title>
        <authorList>
            <person name="Wang F.Q."/>
            <person name="Zhou Y.X."/>
            <person name="Lin X.Z."/>
            <person name="Chen G.J."/>
            <person name="Du Z.J."/>
        </authorList>
    </citation>
    <scope>NUCLEOTIDE SEQUENCE [LARGE SCALE GENOMIC DNA]</scope>
    <source>
        <strain evidence="9 10">FB218</strain>
    </source>
</reference>
<organism evidence="9 10">
    <name type="scientific">Carboxylicivirga linearis</name>
    <dbReference type="NCBI Taxonomy" id="1628157"/>
    <lineage>
        <taxon>Bacteria</taxon>
        <taxon>Pseudomonadati</taxon>
        <taxon>Bacteroidota</taxon>
        <taxon>Bacteroidia</taxon>
        <taxon>Marinilabiliales</taxon>
        <taxon>Marinilabiliaceae</taxon>
        <taxon>Carboxylicivirga</taxon>
    </lineage>
</organism>
<dbReference type="InterPro" id="IPR000700">
    <property type="entry name" value="PAS-assoc_C"/>
</dbReference>
<dbReference type="PRINTS" id="PR00344">
    <property type="entry name" value="BCTRLSENSOR"/>
</dbReference>
<comment type="caution">
    <text evidence="9">The sequence shown here is derived from an EMBL/GenBank/DDBJ whole genome shotgun (WGS) entry which is preliminary data.</text>
</comment>
<keyword evidence="4" id="KW-0808">Transferase</keyword>
<keyword evidence="10" id="KW-1185">Reference proteome</keyword>
<feature type="domain" description="PAC" evidence="8">
    <location>
        <begin position="323"/>
        <end position="375"/>
    </location>
</feature>
<dbReference type="CDD" id="cd00130">
    <property type="entry name" value="PAS"/>
    <property type="match status" value="2"/>
</dbReference>
<dbReference type="Pfam" id="PF13426">
    <property type="entry name" value="PAS_9"/>
    <property type="match status" value="1"/>
</dbReference>
<dbReference type="PANTHER" id="PTHR43304:SF1">
    <property type="entry name" value="PAC DOMAIN-CONTAINING PROTEIN"/>
    <property type="match status" value="1"/>
</dbReference>
<evidence type="ECO:0000313" key="9">
    <source>
        <dbReference type="EMBL" id="MBS2097375.1"/>
    </source>
</evidence>
<dbReference type="Gene3D" id="3.30.450.20">
    <property type="entry name" value="PAS domain"/>
    <property type="match status" value="2"/>
</dbReference>
<evidence type="ECO:0000313" key="10">
    <source>
        <dbReference type="Proteomes" id="UP000708576"/>
    </source>
</evidence>
<evidence type="ECO:0000256" key="5">
    <source>
        <dbReference type="ARBA" id="ARBA00022777"/>
    </source>
</evidence>
<dbReference type="Gene3D" id="1.10.287.130">
    <property type="match status" value="1"/>
</dbReference>
<feature type="domain" description="PAS" evidence="7">
    <location>
        <begin position="3"/>
        <end position="49"/>
    </location>
</feature>
<dbReference type="InterPro" id="IPR004358">
    <property type="entry name" value="Sig_transdc_His_kin-like_C"/>
</dbReference>
<dbReference type="InterPro" id="IPR003661">
    <property type="entry name" value="HisK_dim/P_dom"/>
</dbReference>
<name>A0ABS5JR55_9BACT</name>
<evidence type="ECO:0000256" key="1">
    <source>
        <dbReference type="ARBA" id="ARBA00000085"/>
    </source>
</evidence>
<dbReference type="NCBIfam" id="TIGR00229">
    <property type="entry name" value="sensory_box"/>
    <property type="match status" value="2"/>
</dbReference>
<dbReference type="InterPro" id="IPR052162">
    <property type="entry name" value="Sensor_kinase/Photoreceptor"/>
</dbReference>
<evidence type="ECO:0000256" key="3">
    <source>
        <dbReference type="ARBA" id="ARBA00022553"/>
    </source>
</evidence>
<dbReference type="Pfam" id="PF08447">
    <property type="entry name" value="PAS_3"/>
    <property type="match status" value="1"/>
</dbReference>
<dbReference type="InterPro" id="IPR013655">
    <property type="entry name" value="PAS_fold_3"/>
</dbReference>
<dbReference type="Proteomes" id="UP000708576">
    <property type="component" value="Unassembled WGS sequence"/>
</dbReference>
<dbReference type="SUPFAM" id="SSF47384">
    <property type="entry name" value="Homodimeric domain of signal transducing histidine kinase"/>
    <property type="match status" value="1"/>
</dbReference>
<dbReference type="InterPro" id="IPR001610">
    <property type="entry name" value="PAC"/>
</dbReference>
<dbReference type="SUPFAM" id="SSF55874">
    <property type="entry name" value="ATPase domain of HSP90 chaperone/DNA topoisomerase II/histidine kinase"/>
    <property type="match status" value="1"/>
</dbReference>
<evidence type="ECO:0000259" key="6">
    <source>
        <dbReference type="PROSITE" id="PS50109"/>
    </source>
</evidence>
<feature type="domain" description="PAC" evidence="8">
    <location>
        <begin position="74"/>
        <end position="128"/>
    </location>
</feature>
<dbReference type="SUPFAM" id="SSF55785">
    <property type="entry name" value="PYP-like sensor domain (PAS domain)"/>
    <property type="match status" value="2"/>
</dbReference>
<dbReference type="InterPro" id="IPR000014">
    <property type="entry name" value="PAS"/>
</dbReference>
<evidence type="ECO:0000259" key="7">
    <source>
        <dbReference type="PROSITE" id="PS50112"/>
    </source>
</evidence>
<dbReference type="EMBL" id="JAGUCO010000002">
    <property type="protein sequence ID" value="MBS2097375.1"/>
    <property type="molecule type" value="Genomic_DNA"/>
</dbReference>
<dbReference type="SMART" id="SM00388">
    <property type="entry name" value="HisKA"/>
    <property type="match status" value="1"/>
</dbReference>
<feature type="domain" description="Histidine kinase" evidence="6">
    <location>
        <begin position="386"/>
        <end position="603"/>
    </location>
</feature>
<dbReference type="InterPro" id="IPR035965">
    <property type="entry name" value="PAS-like_dom_sf"/>
</dbReference>
<dbReference type="Pfam" id="PF00512">
    <property type="entry name" value="HisKA"/>
    <property type="match status" value="1"/>
</dbReference>
<evidence type="ECO:0000256" key="4">
    <source>
        <dbReference type="ARBA" id="ARBA00022679"/>
    </source>
</evidence>
<evidence type="ECO:0000256" key="2">
    <source>
        <dbReference type="ARBA" id="ARBA00012438"/>
    </source>
</evidence>
<evidence type="ECO:0000259" key="8">
    <source>
        <dbReference type="PROSITE" id="PS50113"/>
    </source>
</evidence>
<gene>
    <name evidence="9" type="ORF">KEM10_03730</name>
</gene>
<protein>
    <recommendedName>
        <fullName evidence="2">histidine kinase</fullName>
        <ecNumber evidence="2">2.7.13.3</ecNumber>
    </recommendedName>
</protein>
<dbReference type="InterPro" id="IPR036097">
    <property type="entry name" value="HisK_dim/P_sf"/>
</dbReference>
<dbReference type="RefSeq" id="WP_212213696.1">
    <property type="nucleotide sequence ID" value="NZ_JAGUCO010000002.1"/>
</dbReference>
<dbReference type="SMART" id="SM00091">
    <property type="entry name" value="PAS"/>
    <property type="match status" value="3"/>
</dbReference>
<dbReference type="Gene3D" id="3.30.565.10">
    <property type="entry name" value="Histidine kinase-like ATPase, C-terminal domain"/>
    <property type="match status" value="1"/>
</dbReference>
<dbReference type="SMART" id="SM00086">
    <property type="entry name" value="PAC"/>
    <property type="match status" value="2"/>
</dbReference>
<keyword evidence="5" id="KW-0418">Kinase</keyword>
<proteinExistence type="predicted"/>
<dbReference type="InterPro" id="IPR005467">
    <property type="entry name" value="His_kinase_dom"/>
</dbReference>
<dbReference type="InterPro" id="IPR003594">
    <property type="entry name" value="HATPase_dom"/>
</dbReference>
<dbReference type="PROSITE" id="PS50112">
    <property type="entry name" value="PAS"/>
    <property type="match status" value="2"/>
</dbReference>
<dbReference type="CDD" id="cd00082">
    <property type="entry name" value="HisKA"/>
    <property type="match status" value="1"/>
</dbReference>
<dbReference type="InterPro" id="IPR036890">
    <property type="entry name" value="HATPase_C_sf"/>
</dbReference>
<sequence>MGITGELKNALDQSARIIVLTDYYGTILYVNRAFEKRYGYTKEEALGKNPRIFNTGYHDKQFYKDLWNTIRNGESWEGVFRNRTKQGDYIWEKANISPVKNDDGKITYFLAVKEDVTNERAIADQLEKDHYFLEELFSNSPIGIAIVEPIYSSANTLDDFLIIKANPSAGRITDKLGLVGLTIKDFLPEEVVTLDRLKIMTDRKFSFETHLNDIGKYLRFRSFPFGKDYVCIFFYDVSHYLSSIKALETSEERYFRVVEDSPALISRFDEEGTLRYVNNQYCKFFDAEQSELVGTSFLNHIPEEERDKVWSSIKKLTPEYPFSEIDLRVVLKDGSIRWMHRLDRALLDSNNKIFEFQSVSMDITTVKQTEDHLKRLNNTKDKLFSIIAHDVKNPFNIILGFSNLLKNNMDHYSKDQIKEYVERILSASENVYKLLDDLLVWAKSQLGHMVVAKQHLTLSSLIHEAFDSFAIQANEKGVELVNNIGNDVIIDADMEMMRFVIRNLIHNGIKFTNAAGQVNCSCFSNGKYEIVSIRDTGVGINAKKLDTLFDIGEFMATSGTAQEKGTGIGLNLSRELIEKNGGKIEVESEVGVGTVFKVYLPKS</sequence>
<feature type="domain" description="PAS" evidence="7">
    <location>
        <begin position="250"/>
        <end position="320"/>
    </location>
</feature>
<dbReference type="PROSITE" id="PS50109">
    <property type="entry name" value="HIS_KIN"/>
    <property type="match status" value="1"/>
</dbReference>
<keyword evidence="3" id="KW-0597">Phosphoprotein</keyword>
<comment type="catalytic activity">
    <reaction evidence="1">
        <text>ATP + protein L-histidine = ADP + protein N-phospho-L-histidine.</text>
        <dbReference type="EC" id="2.7.13.3"/>
    </reaction>
</comment>
<dbReference type="Pfam" id="PF02518">
    <property type="entry name" value="HATPase_c"/>
    <property type="match status" value="1"/>
</dbReference>
<dbReference type="PANTHER" id="PTHR43304">
    <property type="entry name" value="PHYTOCHROME-LIKE PROTEIN CPH1"/>
    <property type="match status" value="1"/>
</dbReference>
<dbReference type="EC" id="2.7.13.3" evidence="2"/>